<evidence type="ECO:0000313" key="1">
    <source>
        <dbReference type="EMBL" id="JAD67187.1"/>
    </source>
</evidence>
<reference evidence="1" key="1">
    <citation type="submission" date="2014-09" db="EMBL/GenBank/DDBJ databases">
        <authorList>
            <person name="Magalhaes I.L.F."/>
            <person name="Oliveira U."/>
            <person name="Santos F.R."/>
            <person name="Vidigal T.H.D.A."/>
            <person name="Brescovit A.D."/>
            <person name="Santos A.J."/>
        </authorList>
    </citation>
    <scope>NUCLEOTIDE SEQUENCE</scope>
    <source>
        <tissue evidence="1">Shoot tissue taken approximately 20 cm above the soil surface</tissue>
    </source>
</reference>
<proteinExistence type="predicted"/>
<name>A0A0A9C6P8_ARUDO</name>
<dbReference type="EMBL" id="GBRH01230708">
    <property type="protein sequence ID" value="JAD67187.1"/>
    <property type="molecule type" value="Transcribed_RNA"/>
</dbReference>
<dbReference type="AlphaFoldDB" id="A0A0A9C6P8"/>
<organism evidence="1">
    <name type="scientific">Arundo donax</name>
    <name type="common">Giant reed</name>
    <name type="synonym">Donax arundinaceus</name>
    <dbReference type="NCBI Taxonomy" id="35708"/>
    <lineage>
        <taxon>Eukaryota</taxon>
        <taxon>Viridiplantae</taxon>
        <taxon>Streptophyta</taxon>
        <taxon>Embryophyta</taxon>
        <taxon>Tracheophyta</taxon>
        <taxon>Spermatophyta</taxon>
        <taxon>Magnoliopsida</taxon>
        <taxon>Liliopsida</taxon>
        <taxon>Poales</taxon>
        <taxon>Poaceae</taxon>
        <taxon>PACMAD clade</taxon>
        <taxon>Arundinoideae</taxon>
        <taxon>Arundineae</taxon>
        <taxon>Arundo</taxon>
    </lineage>
</organism>
<reference evidence="1" key="2">
    <citation type="journal article" date="2015" name="Data Brief">
        <title>Shoot transcriptome of the giant reed, Arundo donax.</title>
        <authorList>
            <person name="Barrero R.A."/>
            <person name="Guerrero F.D."/>
            <person name="Moolhuijzen P."/>
            <person name="Goolsby J.A."/>
            <person name="Tidwell J."/>
            <person name="Bellgard S.E."/>
            <person name="Bellgard M.I."/>
        </authorList>
    </citation>
    <scope>NUCLEOTIDE SEQUENCE</scope>
    <source>
        <tissue evidence="1">Shoot tissue taken approximately 20 cm above the soil surface</tissue>
    </source>
</reference>
<protein>
    <submittedName>
        <fullName evidence="1">Uncharacterized protein</fullName>
    </submittedName>
</protein>
<accession>A0A0A9C6P8</accession>
<sequence>MYKRSVSSNNTPMYKRSVSSNYFCFANPSNCVYLRSKNSRESSWHRPLNAQLAVNLVQV</sequence>